<evidence type="ECO:0000313" key="3">
    <source>
        <dbReference type="Proteomes" id="UP000321405"/>
    </source>
</evidence>
<evidence type="ECO:0000313" key="2">
    <source>
        <dbReference type="EMBL" id="GEL01882.1"/>
    </source>
</evidence>
<evidence type="ECO:0000259" key="1">
    <source>
        <dbReference type="SMART" id="SM00507"/>
    </source>
</evidence>
<proteinExistence type="predicted"/>
<dbReference type="EMBL" id="BJVC01000002">
    <property type="protein sequence ID" value="GEL01882.1"/>
    <property type="molecule type" value="Genomic_DNA"/>
</dbReference>
<name>A0A511BP78_9PROT</name>
<dbReference type="CDD" id="cd00085">
    <property type="entry name" value="HNHc"/>
    <property type="match status" value="1"/>
</dbReference>
<dbReference type="Proteomes" id="UP000321405">
    <property type="component" value="Unassembled WGS sequence"/>
</dbReference>
<dbReference type="OrthoDB" id="7220022at2"/>
<dbReference type="GO" id="GO:0008270">
    <property type="term" value="F:zinc ion binding"/>
    <property type="evidence" value="ECO:0007669"/>
    <property type="project" value="InterPro"/>
</dbReference>
<comment type="caution">
    <text evidence="2">The sequence shown here is derived from an EMBL/GenBank/DDBJ whole genome shotgun (WGS) entry which is preliminary data.</text>
</comment>
<dbReference type="AlphaFoldDB" id="A0A511BP78"/>
<organism evidence="2 3">
    <name type="scientific">Swaminathania salitolerans</name>
    <dbReference type="NCBI Taxonomy" id="182838"/>
    <lineage>
        <taxon>Bacteria</taxon>
        <taxon>Pseudomonadati</taxon>
        <taxon>Pseudomonadota</taxon>
        <taxon>Alphaproteobacteria</taxon>
        <taxon>Acetobacterales</taxon>
        <taxon>Acetobacteraceae</taxon>
        <taxon>Swaminathania</taxon>
    </lineage>
</organism>
<dbReference type="GO" id="GO:0003676">
    <property type="term" value="F:nucleic acid binding"/>
    <property type="evidence" value="ECO:0007669"/>
    <property type="project" value="InterPro"/>
</dbReference>
<dbReference type="InterPro" id="IPR003615">
    <property type="entry name" value="HNH_nuc"/>
</dbReference>
<dbReference type="Gene3D" id="1.10.30.50">
    <property type="match status" value="1"/>
</dbReference>
<sequence length="108" mass="11906">MAFKRLQCLTPAVRSVETGIAMAPPKQTKTIYLSSEWRGLMSRLLAQRGRRCQACGRTGCRIFGDHIHELKDGGAPLDPGNVRLLCGSCHSAKTARVRAARTRETPTR</sequence>
<accession>A0A511BP78</accession>
<gene>
    <name evidence="2" type="ORF">SSA02_10450</name>
</gene>
<dbReference type="InterPro" id="IPR002711">
    <property type="entry name" value="HNH"/>
</dbReference>
<dbReference type="Pfam" id="PF01844">
    <property type="entry name" value="HNH"/>
    <property type="match status" value="1"/>
</dbReference>
<dbReference type="RefSeq" id="WP_147092871.1">
    <property type="nucleotide sequence ID" value="NZ_BJVC01000002.1"/>
</dbReference>
<feature type="domain" description="HNH nuclease" evidence="1">
    <location>
        <begin position="40"/>
        <end position="91"/>
    </location>
</feature>
<dbReference type="SMART" id="SM00507">
    <property type="entry name" value="HNHc"/>
    <property type="match status" value="1"/>
</dbReference>
<dbReference type="GO" id="GO:0004519">
    <property type="term" value="F:endonuclease activity"/>
    <property type="evidence" value="ECO:0007669"/>
    <property type="project" value="InterPro"/>
</dbReference>
<keyword evidence="3" id="KW-1185">Reference proteome</keyword>
<protein>
    <recommendedName>
        <fullName evidence="1">HNH nuclease domain-containing protein</fullName>
    </recommendedName>
</protein>
<reference evidence="2 3" key="1">
    <citation type="submission" date="2019-07" db="EMBL/GenBank/DDBJ databases">
        <title>Whole genome shotgun sequence of Swaminathania salitolerans NBRC 104436.</title>
        <authorList>
            <person name="Hosoyama A."/>
            <person name="Uohara A."/>
            <person name="Ohji S."/>
            <person name="Ichikawa N."/>
        </authorList>
    </citation>
    <scope>NUCLEOTIDE SEQUENCE [LARGE SCALE GENOMIC DNA]</scope>
    <source>
        <strain evidence="2 3">NBRC 104436</strain>
    </source>
</reference>